<sequence>MLNPVADGYASRKMEKDNPFSTICIVSKVDLILNVAEWPEIPGHDFQVQRRRKVGREPAPLRYPNKQLLLHPELPKPYRLTLSLSLLLAFCSLNRI</sequence>
<dbReference type="Proteomes" id="UP001472677">
    <property type="component" value="Unassembled WGS sequence"/>
</dbReference>
<gene>
    <name evidence="1" type="ORF">V6N12_044990</name>
</gene>
<protein>
    <submittedName>
        <fullName evidence="1">Uncharacterized protein</fullName>
    </submittedName>
</protein>
<name>A0ABR2G1G1_9ROSI</name>
<comment type="caution">
    <text evidence="1">The sequence shown here is derived from an EMBL/GenBank/DDBJ whole genome shotgun (WGS) entry which is preliminary data.</text>
</comment>
<proteinExistence type="predicted"/>
<evidence type="ECO:0000313" key="1">
    <source>
        <dbReference type="EMBL" id="KAK8592897.1"/>
    </source>
</evidence>
<accession>A0ABR2G1G1</accession>
<evidence type="ECO:0000313" key="2">
    <source>
        <dbReference type="Proteomes" id="UP001472677"/>
    </source>
</evidence>
<dbReference type="EMBL" id="JBBPBM010000003">
    <property type="protein sequence ID" value="KAK8592897.1"/>
    <property type="molecule type" value="Genomic_DNA"/>
</dbReference>
<keyword evidence="2" id="KW-1185">Reference proteome</keyword>
<reference evidence="1 2" key="1">
    <citation type="journal article" date="2024" name="G3 (Bethesda)">
        <title>Genome assembly of Hibiscus sabdariffa L. provides insights into metabolisms of medicinal natural products.</title>
        <authorList>
            <person name="Kim T."/>
        </authorList>
    </citation>
    <scope>NUCLEOTIDE SEQUENCE [LARGE SCALE GENOMIC DNA]</scope>
    <source>
        <strain evidence="1">TK-2024</strain>
        <tissue evidence="1">Old leaves</tissue>
    </source>
</reference>
<organism evidence="1 2">
    <name type="scientific">Hibiscus sabdariffa</name>
    <name type="common">roselle</name>
    <dbReference type="NCBI Taxonomy" id="183260"/>
    <lineage>
        <taxon>Eukaryota</taxon>
        <taxon>Viridiplantae</taxon>
        <taxon>Streptophyta</taxon>
        <taxon>Embryophyta</taxon>
        <taxon>Tracheophyta</taxon>
        <taxon>Spermatophyta</taxon>
        <taxon>Magnoliopsida</taxon>
        <taxon>eudicotyledons</taxon>
        <taxon>Gunneridae</taxon>
        <taxon>Pentapetalae</taxon>
        <taxon>rosids</taxon>
        <taxon>malvids</taxon>
        <taxon>Malvales</taxon>
        <taxon>Malvaceae</taxon>
        <taxon>Malvoideae</taxon>
        <taxon>Hibiscus</taxon>
    </lineage>
</organism>